<reference evidence="3 4" key="1">
    <citation type="submission" date="2024-03" db="EMBL/GenBank/DDBJ databases">
        <title>Draft genome sequence of Pseudonocardia nematodicida JCM 31783.</title>
        <authorList>
            <person name="Butdee W."/>
            <person name="Duangmal K."/>
        </authorList>
    </citation>
    <scope>NUCLEOTIDE SEQUENCE [LARGE SCALE GENOMIC DNA]</scope>
    <source>
        <strain evidence="3 4">JCM 31783</strain>
    </source>
</reference>
<feature type="compositionally biased region" description="Polar residues" evidence="1">
    <location>
        <begin position="125"/>
        <end position="134"/>
    </location>
</feature>
<feature type="transmembrane region" description="Helical" evidence="2">
    <location>
        <begin position="32"/>
        <end position="50"/>
    </location>
</feature>
<keyword evidence="2" id="KW-0472">Membrane</keyword>
<evidence type="ECO:0000313" key="3">
    <source>
        <dbReference type="EMBL" id="MEQ3553152.1"/>
    </source>
</evidence>
<organism evidence="3 4">
    <name type="scientific">Pseudonocardia nematodicida</name>
    <dbReference type="NCBI Taxonomy" id="1206997"/>
    <lineage>
        <taxon>Bacteria</taxon>
        <taxon>Bacillati</taxon>
        <taxon>Actinomycetota</taxon>
        <taxon>Actinomycetes</taxon>
        <taxon>Pseudonocardiales</taxon>
        <taxon>Pseudonocardiaceae</taxon>
        <taxon>Pseudonocardia</taxon>
    </lineage>
</organism>
<evidence type="ECO:0000256" key="1">
    <source>
        <dbReference type="SAM" id="MobiDB-lite"/>
    </source>
</evidence>
<keyword evidence="2" id="KW-0812">Transmembrane</keyword>
<accession>A0ABV1KFB5</accession>
<feature type="region of interest" description="Disordered" evidence="1">
    <location>
        <begin position="114"/>
        <end position="134"/>
    </location>
</feature>
<protein>
    <submittedName>
        <fullName evidence="3">Uncharacterized protein</fullName>
    </submittedName>
</protein>
<dbReference type="Proteomes" id="UP001494902">
    <property type="component" value="Unassembled WGS sequence"/>
</dbReference>
<keyword evidence="4" id="KW-1185">Reference proteome</keyword>
<dbReference type="RefSeq" id="WP_349300217.1">
    <property type="nucleotide sequence ID" value="NZ_JBEDNQ010000009.1"/>
</dbReference>
<feature type="transmembrane region" description="Helical" evidence="2">
    <location>
        <begin position="6"/>
        <end position="25"/>
    </location>
</feature>
<keyword evidence="2" id="KW-1133">Transmembrane helix</keyword>
<gene>
    <name evidence="3" type="ORF">WIS52_22005</name>
</gene>
<comment type="caution">
    <text evidence="3">The sequence shown here is derived from an EMBL/GenBank/DDBJ whole genome shotgun (WGS) entry which is preliminary data.</text>
</comment>
<evidence type="ECO:0000313" key="4">
    <source>
        <dbReference type="Proteomes" id="UP001494902"/>
    </source>
</evidence>
<proteinExistence type="predicted"/>
<evidence type="ECO:0000256" key="2">
    <source>
        <dbReference type="SAM" id="Phobius"/>
    </source>
</evidence>
<name>A0ABV1KFB5_9PSEU</name>
<feature type="transmembrane region" description="Helical" evidence="2">
    <location>
        <begin position="89"/>
        <end position="110"/>
    </location>
</feature>
<dbReference type="EMBL" id="JBEDNQ010000009">
    <property type="protein sequence ID" value="MEQ3553152.1"/>
    <property type="molecule type" value="Genomic_DNA"/>
</dbReference>
<feature type="transmembrane region" description="Helical" evidence="2">
    <location>
        <begin position="62"/>
        <end position="82"/>
    </location>
</feature>
<sequence length="134" mass="12897">MTEFRVPAIAVPAVVLVLGGLALLLTLPPAASLVTGVVVAGAAVAGAWSARWLGLGPDGTTAAVRAAAVALVVVGGPILAAVQLGARSVPLLMAAGAVAVLAAPLLPGLLGADVTDRRRPDPGTSPGNCGATSR</sequence>